<dbReference type="EMBL" id="KV744813">
    <property type="protein sequence ID" value="OCK85838.1"/>
    <property type="molecule type" value="Genomic_DNA"/>
</dbReference>
<accession>A0A8E2EL79</accession>
<dbReference type="AlphaFoldDB" id="A0A8E2EL79"/>
<name>A0A8E2EL79_9PEZI</name>
<sequence>MPGPNGIPAERCEPCTPEPTKSLTKAAVKSVTRLGARIKSFGRSSKKSGTPRPSLNNILPAGVSCNEFGSVRRKDSSQTARPSLTINLEPTAPFGSLTPAMDSNVEVAHSSPIPVPASSHIANINNNMLPPGTVPDSPVPLLIGTAHKSITSHVRPDWIEMPFPESPGNITANANPTPMPGTNLALDEAYEAIPKPPTVSKTVSSSGSRTHKTQSAFAKFYASETKSTVPTTASSKEVRKSWEESHPGLYDDSGYGLEDIPDAESLQLGSTKQDLLEQQGQRDDGKKPFPPESAQAEQQTCQQDAETNPKGPMHPRMCYLAPHLNWRADYEAQIELFRQHPELRPRLYFDPVHTPRLTVDPIEHPIRTTALPAYGYYDESVDPRVNRFEVNYEPIDPSLINPDWPCIKGPISEEEAEAYMAGLVAKTKKSLTNNLALLRLARYSGKK</sequence>
<dbReference type="Proteomes" id="UP000250266">
    <property type="component" value="Unassembled WGS sequence"/>
</dbReference>
<feature type="region of interest" description="Disordered" evidence="1">
    <location>
        <begin position="37"/>
        <end position="58"/>
    </location>
</feature>
<feature type="compositionally biased region" description="Basic and acidic residues" evidence="1">
    <location>
        <begin position="236"/>
        <end position="246"/>
    </location>
</feature>
<feature type="compositionally biased region" description="Polar residues" evidence="1">
    <location>
        <begin position="295"/>
        <end position="306"/>
    </location>
</feature>
<feature type="region of interest" description="Disordered" evidence="1">
    <location>
        <begin position="274"/>
        <end position="314"/>
    </location>
</feature>
<feature type="region of interest" description="Disordered" evidence="1">
    <location>
        <begin position="1"/>
        <end position="24"/>
    </location>
</feature>
<organism evidence="2 3">
    <name type="scientific">Lepidopterella palustris CBS 459.81</name>
    <dbReference type="NCBI Taxonomy" id="1314670"/>
    <lineage>
        <taxon>Eukaryota</taxon>
        <taxon>Fungi</taxon>
        <taxon>Dikarya</taxon>
        <taxon>Ascomycota</taxon>
        <taxon>Pezizomycotina</taxon>
        <taxon>Dothideomycetes</taxon>
        <taxon>Pleosporomycetidae</taxon>
        <taxon>Mytilinidiales</taxon>
        <taxon>Argynnaceae</taxon>
        <taxon>Lepidopterella</taxon>
    </lineage>
</organism>
<feature type="compositionally biased region" description="Basic and acidic residues" evidence="1">
    <location>
        <begin position="280"/>
        <end position="289"/>
    </location>
</feature>
<feature type="region of interest" description="Disordered" evidence="1">
    <location>
        <begin position="224"/>
        <end position="260"/>
    </location>
</feature>
<feature type="compositionally biased region" description="Polar residues" evidence="1">
    <location>
        <begin position="47"/>
        <end position="57"/>
    </location>
</feature>
<gene>
    <name evidence="2" type="ORF">K432DRAFT_421524</name>
</gene>
<proteinExistence type="predicted"/>
<evidence type="ECO:0000313" key="2">
    <source>
        <dbReference type="EMBL" id="OCK85838.1"/>
    </source>
</evidence>
<feature type="compositionally biased region" description="Polar residues" evidence="1">
    <location>
        <begin position="224"/>
        <end position="235"/>
    </location>
</feature>
<evidence type="ECO:0000256" key="1">
    <source>
        <dbReference type="SAM" id="MobiDB-lite"/>
    </source>
</evidence>
<reference evidence="2 3" key="1">
    <citation type="journal article" date="2016" name="Nat. Commun.">
        <title>Ectomycorrhizal ecology is imprinted in the genome of the dominant symbiotic fungus Cenococcum geophilum.</title>
        <authorList>
            <consortium name="DOE Joint Genome Institute"/>
            <person name="Peter M."/>
            <person name="Kohler A."/>
            <person name="Ohm R.A."/>
            <person name="Kuo A."/>
            <person name="Krutzmann J."/>
            <person name="Morin E."/>
            <person name="Arend M."/>
            <person name="Barry K.W."/>
            <person name="Binder M."/>
            <person name="Choi C."/>
            <person name="Clum A."/>
            <person name="Copeland A."/>
            <person name="Grisel N."/>
            <person name="Haridas S."/>
            <person name="Kipfer T."/>
            <person name="LaButti K."/>
            <person name="Lindquist E."/>
            <person name="Lipzen A."/>
            <person name="Maire R."/>
            <person name="Meier B."/>
            <person name="Mihaltcheva S."/>
            <person name="Molinier V."/>
            <person name="Murat C."/>
            <person name="Poggeler S."/>
            <person name="Quandt C.A."/>
            <person name="Sperisen C."/>
            <person name="Tritt A."/>
            <person name="Tisserant E."/>
            <person name="Crous P.W."/>
            <person name="Henrissat B."/>
            <person name="Nehls U."/>
            <person name="Egli S."/>
            <person name="Spatafora J.W."/>
            <person name="Grigoriev I.V."/>
            <person name="Martin F.M."/>
        </authorList>
    </citation>
    <scope>NUCLEOTIDE SEQUENCE [LARGE SCALE GENOMIC DNA]</scope>
    <source>
        <strain evidence="2 3">CBS 459.81</strain>
    </source>
</reference>
<protein>
    <submittedName>
        <fullName evidence="2">Uncharacterized protein</fullName>
    </submittedName>
</protein>
<keyword evidence="3" id="KW-1185">Reference proteome</keyword>
<evidence type="ECO:0000313" key="3">
    <source>
        <dbReference type="Proteomes" id="UP000250266"/>
    </source>
</evidence>
<dbReference type="OrthoDB" id="3795553at2759"/>